<organism evidence="1 2">
    <name type="scientific">Bacillus carboniphilus</name>
    <dbReference type="NCBI Taxonomy" id="86663"/>
    <lineage>
        <taxon>Bacteria</taxon>
        <taxon>Bacillati</taxon>
        <taxon>Bacillota</taxon>
        <taxon>Bacilli</taxon>
        <taxon>Bacillales</taxon>
        <taxon>Bacillaceae</taxon>
        <taxon>Bacillus</taxon>
    </lineage>
</organism>
<evidence type="ECO:0000313" key="1">
    <source>
        <dbReference type="EMBL" id="GAA0336329.1"/>
    </source>
</evidence>
<dbReference type="RefSeq" id="WP_343800136.1">
    <property type="nucleotide sequence ID" value="NZ_BAAADJ010000046.1"/>
</dbReference>
<dbReference type="Proteomes" id="UP001500782">
    <property type="component" value="Unassembled WGS sequence"/>
</dbReference>
<dbReference type="EMBL" id="BAAADJ010000046">
    <property type="protein sequence ID" value="GAA0336329.1"/>
    <property type="molecule type" value="Genomic_DNA"/>
</dbReference>
<protein>
    <submittedName>
        <fullName evidence="1">Shape determination protein YodL</fullName>
    </submittedName>
</protein>
<accession>A0ABN0WG15</accession>
<name>A0ABN0WG15_9BACI</name>
<keyword evidence="2" id="KW-1185">Reference proteome</keyword>
<reference evidence="1 2" key="1">
    <citation type="journal article" date="2019" name="Int. J. Syst. Evol. Microbiol.">
        <title>The Global Catalogue of Microorganisms (GCM) 10K type strain sequencing project: providing services to taxonomists for standard genome sequencing and annotation.</title>
        <authorList>
            <consortium name="The Broad Institute Genomics Platform"/>
            <consortium name="The Broad Institute Genome Sequencing Center for Infectious Disease"/>
            <person name="Wu L."/>
            <person name="Ma J."/>
        </authorList>
    </citation>
    <scope>NUCLEOTIDE SEQUENCE [LARGE SCALE GENOMIC DNA]</scope>
    <source>
        <strain evidence="1 2">JCM 9731</strain>
    </source>
</reference>
<comment type="caution">
    <text evidence="1">The sequence shown here is derived from an EMBL/GenBank/DDBJ whole genome shotgun (WGS) entry which is preliminary data.</text>
</comment>
<proteinExistence type="predicted"/>
<evidence type="ECO:0000313" key="2">
    <source>
        <dbReference type="Proteomes" id="UP001500782"/>
    </source>
</evidence>
<gene>
    <name evidence="1" type="primary">yodL</name>
    <name evidence="1" type="ORF">GCM10008967_28360</name>
</gene>
<sequence>MRTKQAVATGENEFDVTVFQTPCFGEKRGYRQVYRNVLVGEDHFDVMYEVFRTLNVRDLLPKEYNARYMTTGDIVFIDEGKNGHFYYQLKPCGFFPIHRLHVR</sequence>